<dbReference type="SUPFAM" id="SSF51395">
    <property type="entry name" value="FMN-linked oxidoreductases"/>
    <property type="match status" value="1"/>
</dbReference>
<dbReference type="PANTHER" id="PTHR43665:SF1">
    <property type="entry name" value="ISOPENTENYL-DIPHOSPHATE DELTA-ISOMERASE"/>
    <property type="match status" value="1"/>
</dbReference>
<proteinExistence type="predicted"/>
<feature type="non-terminal residue" evidence="12">
    <location>
        <position position="68"/>
    </location>
</feature>
<dbReference type="InterPro" id="IPR000262">
    <property type="entry name" value="FMN-dep_DH"/>
</dbReference>
<evidence type="ECO:0000256" key="4">
    <source>
        <dbReference type="ARBA" id="ARBA00022643"/>
    </source>
</evidence>
<dbReference type="EMBL" id="BARU01015909">
    <property type="protein sequence ID" value="GAH56566.1"/>
    <property type="molecule type" value="Genomic_DNA"/>
</dbReference>
<dbReference type="InterPro" id="IPR011179">
    <property type="entry name" value="IPdP_isomerase"/>
</dbReference>
<evidence type="ECO:0000256" key="10">
    <source>
        <dbReference type="ARBA" id="ARBA00025810"/>
    </source>
</evidence>
<evidence type="ECO:0000256" key="9">
    <source>
        <dbReference type="ARBA" id="ARBA00023235"/>
    </source>
</evidence>
<keyword evidence="9" id="KW-0413">Isomerase</keyword>
<dbReference type="GO" id="GO:0046872">
    <property type="term" value="F:metal ion binding"/>
    <property type="evidence" value="ECO:0007669"/>
    <property type="project" value="UniProtKB-KW"/>
</dbReference>
<evidence type="ECO:0000313" key="12">
    <source>
        <dbReference type="EMBL" id="GAH56566.1"/>
    </source>
</evidence>
<dbReference type="Gene3D" id="3.20.20.70">
    <property type="entry name" value="Aldolase class I"/>
    <property type="match status" value="1"/>
</dbReference>
<keyword evidence="7" id="KW-0521">NADP</keyword>
<keyword evidence="4" id="KW-0288">FMN</keyword>
<feature type="domain" description="FMN-dependent dehydrogenase" evidence="11">
    <location>
        <begin position="2"/>
        <end position="58"/>
    </location>
</feature>
<evidence type="ECO:0000256" key="8">
    <source>
        <dbReference type="ARBA" id="ARBA00023229"/>
    </source>
</evidence>
<evidence type="ECO:0000256" key="6">
    <source>
        <dbReference type="ARBA" id="ARBA00022842"/>
    </source>
</evidence>
<evidence type="ECO:0000256" key="2">
    <source>
        <dbReference type="ARBA" id="ARBA00022490"/>
    </source>
</evidence>
<dbReference type="AlphaFoldDB" id="X1GFA3"/>
<gene>
    <name evidence="12" type="ORF">S03H2_26974</name>
</gene>
<keyword evidence="2" id="KW-0963">Cytoplasm</keyword>
<evidence type="ECO:0000259" key="11">
    <source>
        <dbReference type="Pfam" id="PF01070"/>
    </source>
</evidence>
<comment type="caution">
    <text evidence="12">The sequence shown here is derived from an EMBL/GenBank/DDBJ whole genome shotgun (WGS) entry which is preliminary data.</text>
</comment>
<comment type="cofactor">
    <cofactor evidence="1">
        <name>FMN</name>
        <dbReference type="ChEBI" id="CHEBI:58210"/>
    </cofactor>
</comment>
<keyword evidence="3" id="KW-0285">Flavoprotein</keyword>
<protein>
    <recommendedName>
        <fullName evidence="11">FMN-dependent dehydrogenase domain-containing protein</fullName>
    </recommendedName>
</protein>
<evidence type="ECO:0000256" key="7">
    <source>
        <dbReference type="ARBA" id="ARBA00022857"/>
    </source>
</evidence>
<evidence type="ECO:0000256" key="1">
    <source>
        <dbReference type="ARBA" id="ARBA00001917"/>
    </source>
</evidence>
<keyword evidence="8" id="KW-0414">Isoprene biosynthesis</keyword>
<accession>X1GFA3</accession>
<feature type="non-terminal residue" evidence="12">
    <location>
        <position position="1"/>
    </location>
</feature>
<evidence type="ECO:0000256" key="3">
    <source>
        <dbReference type="ARBA" id="ARBA00022630"/>
    </source>
</evidence>
<sequence>LDIARAVALGASCAGMASRLLPAAKESHKAVESELRAIINELRVAMFLTGSTNVEELCAKEYVISGPT</sequence>
<organism evidence="12">
    <name type="scientific">marine sediment metagenome</name>
    <dbReference type="NCBI Taxonomy" id="412755"/>
    <lineage>
        <taxon>unclassified sequences</taxon>
        <taxon>metagenomes</taxon>
        <taxon>ecological metagenomes</taxon>
    </lineage>
</organism>
<dbReference type="GO" id="GO:0004452">
    <property type="term" value="F:isopentenyl-diphosphate delta-isomerase activity"/>
    <property type="evidence" value="ECO:0007669"/>
    <property type="project" value="InterPro"/>
</dbReference>
<reference evidence="12" key="1">
    <citation type="journal article" date="2014" name="Front. Microbiol.">
        <title>High frequency of phylogenetically diverse reductive dehalogenase-homologous genes in deep subseafloor sedimentary metagenomes.</title>
        <authorList>
            <person name="Kawai M."/>
            <person name="Futagami T."/>
            <person name="Toyoda A."/>
            <person name="Takaki Y."/>
            <person name="Nishi S."/>
            <person name="Hori S."/>
            <person name="Arai W."/>
            <person name="Tsubouchi T."/>
            <person name="Morono Y."/>
            <person name="Uchiyama I."/>
            <person name="Ito T."/>
            <person name="Fujiyama A."/>
            <person name="Inagaki F."/>
            <person name="Takami H."/>
        </authorList>
    </citation>
    <scope>NUCLEOTIDE SEQUENCE</scope>
    <source>
        <strain evidence="12">Expedition CK06-06</strain>
    </source>
</reference>
<dbReference type="GO" id="GO:0016491">
    <property type="term" value="F:oxidoreductase activity"/>
    <property type="evidence" value="ECO:0007669"/>
    <property type="project" value="InterPro"/>
</dbReference>
<evidence type="ECO:0000256" key="5">
    <source>
        <dbReference type="ARBA" id="ARBA00022723"/>
    </source>
</evidence>
<name>X1GFA3_9ZZZZ</name>
<dbReference type="GO" id="GO:0010181">
    <property type="term" value="F:FMN binding"/>
    <property type="evidence" value="ECO:0007669"/>
    <property type="project" value="InterPro"/>
</dbReference>
<dbReference type="GO" id="GO:0008299">
    <property type="term" value="P:isoprenoid biosynthetic process"/>
    <property type="evidence" value="ECO:0007669"/>
    <property type="project" value="UniProtKB-KW"/>
</dbReference>
<dbReference type="InterPro" id="IPR013785">
    <property type="entry name" value="Aldolase_TIM"/>
</dbReference>
<dbReference type="PANTHER" id="PTHR43665">
    <property type="entry name" value="ISOPENTENYL-DIPHOSPHATE DELTA-ISOMERASE"/>
    <property type="match status" value="1"/>
</dbReference>
<comment type="subunit">
    <text evidence="10">Homooctamer. Dimer of tetramers.</text>
</comment>
<dbReference type="Pfam" id="PF01070">
    <property type="entry name" value="FMN_dh"/>
    <property type="match status" value="1"/>
</dbReference>
<keyword evidence="5" id="KW-0479">Metal-binding</keyword>
<keyword evidence="6" id="KW-0460">Magnesium</keyword>